<dbReference type="Gene3D" id="3.40.1170.10">
    <property type="entry name" value="DNA repair protein MutS, domain I"/>
    <property type="match status" value="1"/>
</dbReference>
<dbReference type="GO" id="GO:0006298">
    <property type="term" value="P:mismatch repair"/>
    <property type="evidence" value="ECO:0007669"/>
    <property type="project" value="InterPro"/>
</dbReference>
<accession>A0A9W4TA13</accession>
<dbReference type="InterPro" id="IPR036678">
    <property type="entry name" value="MutS_con_dom_sf"/>
</dbReference>
<dbReference type="EMBL" id="CAMKVN010016513">
    <property type="protein sequence ID" value="CAI2197546.1"/>
    <property type="molecule type" value="Genomic_DNA"/>
</dbReference>
<proteinExistence type="predicted"/>
<dbReference type="SUPFAM" id="SSF55271">
    <property type="entry name" value="DNA repair protein MutS, domain I"/>
    <property type="match status" value="1"/>
</dbReference>
<gene>
    <name evidence="1" type="ORF">FWILDA_LOCUS18132</name>
</gene>
<dbReference type="OrthoDB" id="10252754at2759"/>
<protein>
    <submittedName>
        <fullName evidence="1">7028_t:CDS:1</fullName>
    </submittedName>
</protein>
<keyword evidence="2" id="KW-1185">Reference proteome</keyword>
<feature type="non-terminal residue" evidence="1">
    <location>
        <position position="1"/>
    </location>
</feature>
<reference evidence="1" key="1">
    <citation type="submission" date="2022-08" db="EMBL/GenBank/DDBJ databases">
        <authorList>
            <person name="Kallberg Y."/>
            <person name="Tangrot J."/>
            <person name="Rosling A."/>
        </authorList>
    </citation>
    <scope>NUCLEOTIDE SEQUENCE</scope>
    <source>
        <strain evidence="1">Wild A</strain>
    </source>
</reference>
<dbReference type="GO" id="GO:0030983">
    <property type="term" value="F:mismatched DNA binding"/>
    <property type="evidence" value="ECO:0007669"/>
    <property type="project" value="InterPro"/>
</dbReference>
<dbReference type="InterPro" id="IPR016151">
    <property type="entry name" value="DNA_mismatch_repair_MutS_N"/>
</dbReference>
<evidence type="ECO:0000313" key="1">
    <source>
        <dbReference type="EMBL" id="CAI2197546.1"/>
    </source>
</evidence>
<organism evidence="1 2">
    <name type="scientific">Funneliformis geosporum</name>
    <dbReference type="NCBI Taxonomy" id="1117311"/>
    <lineage>
        <taxon>Eukaryota</taxon>
        <taxon>Fungi</taxon>
        <taxon>Fungi incertae sedis</taxon>
        <taxon>Mucoromycota</taxon>
        <taxon>Glomeromycotina</taxon>
        <taxon>Glomeromycetes</taxon>
        <taxon>Glomerales</taxon>
        <taxon>Glomeraceae</taxon>
        <taxon>Funneliformis</taxon>
    </lineage>
</organism>
<dbReference type="Gene3D" id="3.30.420.110">
    <property type="entry name" value="MutS, connector domain"/>
    <property type="match status" value="1"/>
</dbReference>
<evidence type="ECO:0000313" key="2">
    <source>
        <dbReference type="Proteomes" id="UP001153678"/>
    </source>
</evidence>
<name>A0A9W4TA13_9GLOM</name>
<dbReference type="SUPFAM" id="SSF53150">
    <property type="entry name" value="DNA repair protein MutS, domain II"/>
    <property type="match status" value="1"/>
</dbReference>
<dbReference type="AlphaFoldDB" id="A0A9W4TA13"/>
<feature type="non-terminal residue" evidence="1">
    <location>
        <position position="143"/>
    </location>
</feature>
<dbReference type="GO" id="GO:0005524">
    <property type="term" value="F:ATP binding"/>
    <property type="evidence" value="ECO:0007669"/>
    <property type="project" value="InterPro"/>
</dbReference>
<comment type="caution">
    <text evidence="1">The sequence shown here is derived from an EMBL/GenBank/DDBJ whole genome shotgun (WGS) entry which is preliminary data.</text>
</comment>
<sequence>AAQFIAKGHKVARVDQMETALGKEMREKVIKKKEEKVIRRQLTSIITIRILVDGELLTNEMSTYCISIKESCPTENDPPAYGICFVDTATGEFNLVKDDNDDETIKNSNNGYDSEIWPEAIKAANNRPLMLFALGGLIWYLHS</sequence>
<dbReference type="Proteomes" id="UP001153678">
    <property type="component" value="Unassembled WGS sequence"/>
</dbReference>